<dbReference type="Proteomes" id="UP000298663">
    <property type="component" value="Unassembled WGS sequence"/>
</dbReference>
<proteinExistence type="predicted"/>
<reference evidence="1 2" key="2">
    <citation type="journal article" date="2019" name="G3 (Bethesda)">
        <title>Hybrid Assembly of the Genome of the Entomopathogenic Nematode Steinernema carpocapsae Identifies the X-Chromosome.</title>
        <authorList>
            <person name="Serra L."/>
            <person name="Macchietto M."/>
            <person name="Macias-Munoz A."/>
            <person name="McGill C.J."/>
            <person name="Rodriguez I.M."/>
            <person name="Rodriguez B."/>
            <person name="Murad R."/>
            <person name="Mortazavi A."/>
        </authorList>
    </citation>
    <scope>NUCLEOTIDE SEQUENCE [LARGE SCALE GENOMIC DNA]</scope>
    <source>
        <strain evidence="1 2">ALL</strain>
    </source>
</reference>
<protein>
    <submittedName>
        <fullName evidence="1">Uncharacterized protein</fullName>
    </submittedName>
</protein>
<evidence type="ECO:0000313" key="1">
    <source>
        <dbReference type="EMBL" id="TKR95373.1"/>
    </source>
</evidence>
<organism evidence="1 2">
    <name type="scientific">Steinernema carpocapsae</name>
    <name type="common">Entomopathogenic nematode</name>
    <dbReference type="NCBI Taxonomy" id="34508"/>
    <lineage>
        <taxon>Eukaryota</taxon>
        <taxon>Metazoa</taxon>
        <taxon>Ecdysozoa</taxon>
        <taxon>Nematoda</taxon>
        <taxon>Chromadorea</taxon>
        <taxon>Rhabditida</taxon>
        <taxon>Tylenchina</taxon>
        <taxon>Panagrolaimomorpha</taxon>
        <taxon>Strongyloidoidea</taxon>
        <taxon>Steinernematidae</taxon>
        <taxon>Steinernema</taxon>
    </lineage>
</organism>
<dbReference type="EMBL" id="AZBU02000002">
    <property type="protein sequence ID" value="TKR95373.1"/>
    <property type="molecule type" value="Genomic_DNA"/>
</dbReference>
<sequence length="116" mass="12903">MMHTIRASKHCPLTACAVRVQIRNPEKVTPESSVSIPEFGRELRMRARQEPLSAGKTYFFGISASRSICSPIFSPICNLHLGMFPCQCLCFSTLLNNVVVVGVRQSYKQLKVATSK</sequence>
<gene>
    <name evidence="1" type="ORF">L596_009552</name>
</gene>
<reference evidence="1 2" key="1">
    <citation type="journal article" date="2015" name="Genome Biol.">
        <title>Comparative genomics of Steinernema reveals deeply conserved gene regulatory networks.</title>
        <authorList>
            <person name="Dillman A.R."/>
            <person name="Macchietto M."/>
            <person name="Porter C.F."/>
            <person name="Rogers A."/>
            <person name="Williams B."/>
            <person name="Antoshechkin I."/>
            <person name="Lee M.M."/>
            <person name="Goodwin Z."/>
            <person name="Lu X."/>
            <person name="Lewis E.E."/>
            <person name="Goodrich-Blair H."/>
            <person name="Stock S.P."/>
            <person name="Adams B.J."/>
            <person name="Sternberg P.W."/>
            <person name="Mortazavi A."/>
        </authorList>
    </citation>
    <scope>NUCLEOTIDE SEQUENCE [LARGE SCALE GENOMIC DNA]</scope>
    <source>
        <strain evidence="1 2">ALL</strain>
    </source>
</reference>
<name>A0A4U5PG73_STECR</name>
<dbReference type="AlphaFoldDB" id="A0A4U5PG73"/>
<evidence type="ECO:0000313" key="2">
    <source>
        <dbReference type="Proteomes" id="UP000298663"/>
    </source>
</evidence>
<comment type="caution">
    <text evidence="1">The sequence shown here is derived from an EMBL/GenBank/DDBJ whole genome shotgun (WGS) entry which is preliminary data.</text>
</comment>
<keyword evidence="2" id="KW-1185">Reference proteome</keyword>
<accession>A0A4U5PG73</accession>